<feature type="signal peptide" evidence="1">
    <location>
        <begin position="1"/>
        <end position="20"/>
    </location>
</feature>
<gene>
    <name evidence="2" type="ORF">AUC60_22445</name>
</gene>
<dbReference type="Proteomes" id="UP000195440">
    <property type="component" value="Unassembled WGS sequence"/>
</dbReference>
<accession>A0A1Y3NVI1</accession>
<dbReference type="OrthoDB" id="7017843at2"/>
<evidence type="ECO:0008006" key="4">
    <source>
        <dbReference type="Google" id="ProtNLM"/>
    </source>
</evidence>
<sequence length="83" mass="8973">MNIALSVLNVAALVTLVAFHFQDDGKAEQTALQAQPHHLLRQAPQLAIMTDRSNHPQAVTLANDSEAAASNSASVRAEPRWVF</sequence>
<evidence type="ECO:0000313" key="3">
    <source>
        <dbReference type="Proteomes" id="UP000195440"/>
    </source>
</evidence>
<reference evidence="2 3" key="1">
    <citation type="journal article" date="2017" name="Syst. Appl. Microbiol.">
        <title>Pseudomonas caspiana sp. nov., a citrus pathogen in the Pseudomonas syringae phylogenetic group.</title>
        <authorList>
            <person name="Busquets A."/>
            <person name="Gomila M."/>
            <person name="Beiki F."/>
            <person name="Mulet M."/>
            <person name="Rahimian H."/>
            <person name="Garcia-Valdes E."/>
            <person name="Lalucat J."/>
        </authorList>
    </citation>
    <scope>NUCLEOTIDE SEQUENCE [LARGE SCALE GENOMIC DNA]</scope>
    <source>
        <strain evidence="2 3">FBF102</strain>
    </source>
</reference>
<dbReference type="AlphaFoldDB" id="A0A1Y3NVI1"/>
<feature type="chain" id="PRO_5013391128" description="DUF2946 domain-containing protein" evidence="1">
    <location>
        <begin position="21"/>
        <end position="83"/>
    </location>
</feature>
<keyword evidence="3" id="KW-1185">Reference proteome</keyword>
<organism evidence="2 3">
    <name type="scientific">Pseudomonas caspiana</name>
    <dbReference type="NCBI Taxonomy" id="1451454"/>
    <lineage>
        <taxon>Bacteria</taxon>
        <taxon>Pseudomonadati</taxon>
        <taxon>Pseudomonadota</taxon>
        <taxon>Gammaproteobacteria</taxon>
        <taxon>Pseudomonadales</taxon>
        <taxon>Pseudomonadaceae</taxon>
        <taxon>Pseudomonas</taxon>
    </lineage>
</organism>
<protein>
    <recommendedName>
        <fullName evidence="4">DUF2946 domain-containing protein</fullName>
    </recommendedName>
</protein>
<keyword evidence="1" id="KW-0732">Signal</keyword>
<dbReference type="RefSeq" id="WP_087273078.1">
    <property type="nucleotide sequence ID" value="NZ_JBJGBV010000002.1"/>
</dbReference>
<evidence type="ECO:0000313" key="2">
    <source>
        <dbReference type="EMBL" id="OUM71557.1"/>
    </source>
</evidence>
<evidence type="ECO:0000256" key="1">
    <source>
        <dbReference type="SAM" id="SignalP"/>
    </source>
</evidence>
<dbReference type="EMBL" id="LOHF01000025">
    <property type="protein sequence ID" value="OUM71557.1"/>
    <property type="molecule type" value="Genomic_DNA"/>
</dbReference>
<proteinExistence type="predicted"/>
<name>A0A1Y3NVI1_9PSED</name>
<comment type="caution">
    <text evidence="2">The sequence shown here is derived from an EMBL/GenBank/DDBJ whole genome shotgun (WGS) entry which is preliminary data.</text>
</comment>